<protein>
    <submittedName>
        <fullName evidence="1">Uncharacterized protein</fullName>
    </submittedName>
</protein>
<organism evidence="1 2">
    <name type="scientific">Paractinoplanes ferrugineus</name>
    <dbReference type="NCBI Taxonomy" id="113564"/>
    <lineage>
        <taxon>Bacteria</taxon>
        <taxon>Bacillati</taxon>
        <taxon>Actinomycetota</taxon>
        <taxon>Actinomycetes</taxon>
        <taxon>Micromonosporales</taxon>
        <taxon>Micromonosporaceae</taxon>
        <taxon>Paractinoplanes</taxon>
    </lineage>
</organism>
<accession>A0A919J1J8</accession>
<dbReference type="AlphaFoldDB" id="A0A919J1J8"/>
<dbReference type="EMBL" id="BOMM01000046">
    <property type="protein sequence ID" value="GIE13061.1"/>
    <property type="molecule type" value="Genomic_DNA"/>
</dbReference>
<proteinExistence type="predicted"/>
<name>A0A919J1J8_9ACTN</name>
<dbReference type="Gene3D" id="3.40.50.150">
    <property type="entry name" value="Vaccinia Virus protein VP39"/>
    <property type="match status" value="1"/>
</dbReference>
<dbReference type="InterPro" id="IPR029063">
    <property type="entry name" value="SAM-dependent_MTases_sf"/>
</dbReference>
<dbReference type="RefSeq" id="WP_203819510.1">
    <property type="nucleotide sequence ID" value="NZ_BAAABP010000063.1"/>
</dbReference>
<evidence type="ECO:0000313" key="1">
    <source>
        <dbReference type="EMBL" id="GIE13061.1"/>
    </source>
</evidence>
<keyword evidence="2" id="KW-1185">Reference proteome</keyword>
<dbReference type="SUPFAM" id="SSF53335">
    <property type="entry name" value="S-adenosyl-L-methionine-dependent methyltransferases"/>
    <property type="match status" value="1"/>
</dbReference>
<gene>
    <name evidence="1" type="ORF">Afe05nite_49010</name>
</gene>
<dbReference type="Proteomes" id="UP000598174">
    <property type="component" value="Unassembled WGS sequence"/>
</dbReference>
<reference evidence="1" key="1">
    <citation type="submission" date="2021-01" db="EMBL/GenBank/DDBJ databases">
        <title>Whole genome shotgun sequence of Actinoplanes ferrugineus NBRC 15555.</title>
        <authorList>
            <person name="Komaki H."/>
            <person name="Tamura T."/>
        </authorList>
    </citation>
    <scope>NUCLEOTIDE SEQUENCE</scope>
    <source>
        <strain evidence="1">NBRC 15555</strain>
    </source>
</reference>
<comment type="caution">
    <text evidence="1">The sequence shown here is derived from an EMBL/GenBank/DDBJ whole genome shotgun (WGS) entry which is preliminary data.</text>
</comment>
<sequence length="118" mass="13335">MRTRDGEHWTAYNDRLPEAGLVHSGYSLQYLAPADFERVWRLIRECLAPGGWLAVDLLGDRDEWAGTPGETFVSERAVRTLVDGLELVRLDEEDGEGPAYGGTSWHVFHVLARRPRCP</sequence>
<evidence type="ECO:0000313" key="2">
    <source>
        <dbReference type="Proteomes" id="UP000598174"/>
    </source>
</evidence>